<feature type="region of interest" description="Disordered" evidence="1">
    <location>
        <begin position="1"/>
        <end position="28"/>
    </location>
</feature>
<accession>A0AAN7CH02</accession>
<reference evidence="2" key="1">
    <citation type="journal article" date="2023" name="Mol. Phylogenet. Evol.">
        <title>Genome-scale phylogeny and comparative genomics of the fungal order Sordariales.</title>
        <authorList>
            <person name="Hensen N."/>
            <person name="Bonometti L."/>
            <person name="Westerberg I."/>
            <person name="Brannstrom I.O."/>
            <person name="Guillou S."/>
            <person name="Cros-Aarteil S."/>
            <person name="Calhoun S."/>
            <person name="Haridas S."/>
            <person name="Kuo A."/>
            <person name="Mondo S."/>
            <person name="Pangilinan J."/>
            <person name="Riley R."/>
            <person name="LaButti K."/>
            <person name="Andreopoulos B."/>
            <person name="Lipzen A."/>
            <person name="Chen C."/>
            <person name="Yan M."/>
            <person name="Daum C."/>
            <person name="Ng V."/>
            <person name="Clum A."/>
            <person name="Steindorff A."/>
            <person name="Ohm R.A."/>
            <person name="Martin F."/>
            <person name="Silar P."/>
            <person name="Natvig D.O."/>
            <person name="Lalanne C."/>
            <person name="Gautier V."/>
            <person name="Ament-Velasquez S.L."/>
            <person name="Kruys A."/>
            <person name="Hutchinson M.I."/>
            <person name="Powell A.J."/>
            <person name="Barry K."/>
            <person name="Miller A.N."/>
            <person name="Grigoriev I.V."/>
            <person name="Debuchy R."/>
            <person name="Gladieux P."/>
            <person name="Hiltunen Thoren M."/>
            <person name="Johannesson H."/>
        </authorList>
    </citation>
    <scope>NUCLEOTIDE SEQUENCE</scope>
    <source>
        <strain evidence="2">CBS 532.94</strain>
    </source>
</reference>
<keyword evidence="3" id="KW-1185">Reference proteome</keyword>
<evidence type="ECO:0000313" key="2">
    <source>
        <dbReference type="EMBL" id="KAK4240698.1"/>
    </source>
</evidence>
<reference evidence="2" key="2">
    <citation type="submission" date="2023-05" db="EMBL/GenBank/DDBJ databases">
        <authorList>
            <consortium name="Lawrence Berkeley National Laboratory"/>
            <person name="Steindorff A."/>
            <person name="Hensen N."/>
            <person name="Bonometti L."/>
            <person name="Westerberg I."/>
            <person name="Brannstrom I.O."/>
            <person name="Guillou S."/>
            <person name="Cros-Aarteil S."/>
            <person name="Calhoun S."/>
            <person name="Haridas S."/>
            <person name="Kuo A."/>
            <person name="Mondo S."/>
            <person name="Pangilinan J."/>
            <person name="Riley R."/>
            <person name="Labutti K."/>
            <person name="Andreopoulos B."/>
            <person name="Lipzen A."/>
            <person name="Chen C."/>
            <person name="Yanf M."/>
            <person name="Daum C."/>
            <person name="Ng V."/>
            <person name="Clum A."/>
            <person name="Ohm R."/>
            <person name="Martin F."/>
            <person name="Silar P."/>
            <person name="Natvig D."/>
            <person name="Lalanne C."/>
            <person name="Gautier V."/>
            <person name="Ament-Velasquez S.L."/>
            <person name="Kruys A."/>
            <person name="Hutchinson M.I."/>
            <person name="Powell A.J."/>
            <person name="Barry K."/>
            <person name="Miller A.N."/>
            <person name="Grigoriev I.V."/>
            <person name="Debuchy R."/>
            <person name="Gladieux P."/>
            <person name="Thoren M.H."/>
            <person name="Johannesson H."/>
        </authorList>
    </citation>
    <scope>NUCLEOTIDE SEQUENCE</scope>
    <source>
        <strain evidence="2">CBS 532.94</strain>
    </source>
</reference>
<dbReference type="InterPro" id="IPR036770">
    <property type="entry name" value="Ankyrin_rpt-contain_sf"/>
</dbReference>
<feature type="compositionally biased region" description="Basic and acidic residues" evidence="1">
    <location>
        <begin position="104"/>
        <end position="125"/>
    </location>
</feature>
<protein>
    <recommendedName>
        <fullName evidence="4">Ankyrin</fullName>
    </recommendedName>
</protein>
<feature type="compositionally biased region" description="Low complexity" evidence="1">
    <location>
        <begin position="243"/>
        <end position="253"/>
    </location>
</feature>
<dbReference type="EMBL" id="MU860035">
    <property type="protein sequence ID" value="KAK4240698.1"/>
    <property type="molecule type" value="Genomic_DNA"/>
</dbReference>
<feature type="compositionally biased region" description="Basic and acidic residues" evidence="1">
    <location>
        <begin position="175"/>
        <end position="185"/>
    </location>
</feature>
<feature type="compositionally biased region" description="Polar residues" evidence="1">
    <location>
        <begin position="278"/>
        <end position="288"/>
    </location>
</feature>
<proteinExistence type="predicted"/>
<evidence type="ECO:0008006" key="4">
    <source>
        <dbReference type="Google" id="ProtNLM"/>
    </source>
</evidence>
<dbReference type="Proteomes" id="UP001303760">
    <property type="component" value="Unassembled WGS sequence"/>
</dbReference>
<dbReference type="SUPFAM" id="SSF48403">
    <property type="entry name" value="Ankyrin repeat"/>
    <property type="match status" value="1"/>
</dbReference>
<gene>
    <name evidence="2" type="ORF">C8A03DRAFT_31188</name>
</gene>
<comment type="caution">
    <text evidence="2">The sequence shown here is derived from an EMBL/GenBank/DDBJ whole genome shotgun (WGS) entry which is preliminary data.</text>
</comment>
<dbReference type="AlphaFoldDB" id="A0AAN7CH02"/>
<sequence length="737" mass="81045">MCRVREGRVTKPSVPGGAAQPRRRGRPAIDWTRSRKRRLLRLYLCTPESGLSLKKILKLLADGPFQPKPRHTQCLLNDMLSKSYRQKRPRNRTTMGERLAYLRSIRDGKRQKERHTTPPRREVVKECAILLKANPGGPKTNTQLSGEPEDFLDSLGSPVDQRPDTSSNPSSRCLDLGEPRDSLEKEDLDEEVPSPTIFRNPWSASEDSRYEKIEFLRERCPSRSSSFLADVASLLSGLSIQSSLSRSSSGSSRRSIRSDPARVKPSGSVLHADRGTERASTAVSTTDSGAWSGDVAISPVPMGFASLSSQAWTGQKAKDSYQAGSSSHTQENHELVRFCCSKTAWCIHQRINDVLMHGSPTETFACTTAEADCRDGLGNTTLHVAARWGAPCAVLFRIMTLASHPSVVNQRGETFLHVLDPTSLVPEELAELTKYLVSRDFHFLQLDGTGQSFIDRLVSRPSFSLASVEAIFSHLSERDRLALYHLHHPGPQQLIHAIRARLLLSDHPNQTEASAAAYCTYFSTRYATSHRPVWITPTLLCHIPHPQPPSRNLLHQLVAAVNVGRAMRPPTTHDLCLNAGRTTLPFVQALSLALDTYSSDEDVNNREQGTLHTPLVTLLRGLSWGNYTENAMAQTVGLMLARGARPGVRDAEGNTALHWAARLGLLGPVVMFCDCEPGLGSALNARGKTARELAVEGMERAEGRVVGGASGGVARYAEVVLFLETGVVAGDMMRLRR</sequence>
<evidence type="ECO:0000256" key="1">
    <source>
        <dbReference type="SAM" id="MobiDB-lite"/>
    </source>
</evidence>
<name>A0AAN7CH02_9PEZI</name>
<dbReference type="Gene3D" id="1.25.40.20">
    <property type="entry name" value="Ankyrin repeat-containing domain"/>
    <property type="match status" value="1"/>
</dbReference>
<evidence type="ECO:0000313" key="3">
    <source>
        <dbReference type="Proteomes" id="UP001303760"/>
    </source>
</evidence>
<feature type="region of interest" description="Disordered" evidence="1">
    <location>
        <begin position="85"/>
        <end position="202"/>
    </location>
</feature>
<organism evidence="2 3">
    <name type="scientific">Achaetomium macrosporum</name>
    <dbReference type="NCBI Taxonomy" id="79813"/>
    <lineage>
        <taxon>Eukaryota</taxon>
        <taxon>Fungi</taxon>
        <taxon>Dikarya</taxon>
        <taxon>Ascomycota</taxon>
        <taxon>Pezizomycotina</taxon>
        <taxon>Sordariomycetes</taxon>
        <taxon>Sordariomycetidae</taxon>
        <taxon>Sordariales</taxon>
        <taxon>Chaetomiaceae</taxon>
        <taxon>Achaetomium</taxon>
    </lineage>
</organism>
<feature type="region of interest" description="Disordered" evidence="1">
    <location>
        <begin position="243"/>
        <end position="288"/>
    </location>
</feature>